<evidence type="ECO:0000313" key="2">
    <source>
        <dbReference type="Proteomes" id="UP000076727"/>
    </source>
</evidence>
<name>A0A165SEN1_9APHY</name>
<evidence type="ECO:0000313" key="1">
    <source>
        <dbReference type="EMBL" id="KZT71876.1"/>
    </source>
</evidence>
<organism evidence="1 2">
    <name type="scientific">Daedalea quercina L-15889</name>
    <dbReference type="NCBI Taxonomy" id="1314783"/>
    <lineage>
        <taxon>Eukaryota</taxon>
        <taxon>Fungi</taxon>
        <taxon>Dikarya</taxon>
        <taxon>Basidiomycota</taxon>
        <taxon>Agaricomycotina</taxon>
        <taxon>Agaricomycetes</taxon>
        <taxon>Polyporales</taxon>
        <taxon>Fomitopsis</taxon>
    </lineage>
</organism>
<dbReference type="EMBL" id="KV429043">
    <property type="protein sequence ID" value="KZT71876.1"/>
    <property type="molecule type" value="Genomic_DNA"/>
</dbReference>
<dbReference type="Proteomes" id="UP000076727">
    <property type="component" value="Unassembled WGS sequence"/>
</dbReference>
<reference evidence="1 2" key="1">
    <citation type="journal article" date="2016" name="Mol. Biol. Evol.">
        <title>Comparative Genomics of Early-Diverging Mushroom-Forming Fungi Provides Insights into the Origins of Lignocellulose Decay Capabilities.</title>
        <authorList>
            <person name="Nagy L.G."/>
            <person name="Riley R."/>
            <person name="Tritt A."/>
            <person name="Adam C."/>
            <person name="Daum C."/>
            <person name="Floudas D."/>
            <person name="Sun H."/>
            <person name="Yadav J.S."/>
            <person name="Pangilinan J."/>
            <person name="Larsson K.H."/>
            <person name="Matsuura K."/>
            <person name="Barry K."/>
            <person name="Labutti K."/>
            <person name="Kuo R."/>
            <person name="Ohm R.A."/>
            <person name="Bhattacharya S.S."/>
            <person name="Shirouzu T."/>
            <person name="Yoshinaga Y."/>
            <person name="Martin F.M."/>
            <person name="Grigoriev I.V."/>
            <person name="Hibbett D.S."/>
        </authorList>
    </citation>
    <scope>NUCLEOTIDE SEQUENCE [LARGE SCALE GENOMIC DNA]</scope>
    <source>
        <strain evidence="1 2">L-15889</strain>
    </source>
</reference>
<accession>A0A165SEN1</accession>
<gene>
    <name evidence="1" type="ORF">DAEQUDRAFT_723486</name>
</gene>
<proteinExistence type="predicted"/>
<protein>
    <submittedName>
        <fullName evidence="1">Uncharacterized protein</fullName>
    </submittedName>
</protein>
<keyword evidence="2" id="KW-1185">Reference proteome</keyword>
<dbReference type="AlphaFoldDB" id="A0A165SEN1"/>
<sequence length="60" mass="6430">MEKGLHPSQGFDAGSTLSTCHVEKSVYDNSRHVATAHDRSALAICPTQKNSALQPRVHGS</sequence>